<reference evidence="1" key="1">
    <citation type="submission" date="2021-06" db="EMBL/GenBank/DDBJ databases">
        <authorList>
            <person name="Kallberg Y."/>
            <person name="Tangrot J."/>
            <person name="Rosling A."/>
        </authorList>
    </citation>
    <scope>NUCLEOTIDE SEQUENCE</scope>
    <source>
        <strain evidence="1">BR232B</strain>
    </source>
</reference>
<name>A0A9N9BUU4_9GLOM</name>
<evidence type="ECO:0000313" key="2">
    <source>
        <dbReference type="Proteomes" id="UP000789739"/>
    </source>
</evidence>
<keyword evidence="2" id="KW-1185">Reference proteome</keyword>
<dbReference type="OrthoDB" id="10344663at2759"/>
<dbReference type="AlphaFoldDB" id="A0A9N9BUU4"/>
<accession>A0A9N9BUU4</accession>
<proteinExistence type="predicted"/>
<sequence>MEAGDIPSWRTAAHAYREELSAAVTKLKDVLKRFETLDKFGGWAANSIGMTSRNIKTVDYRECLCMILHDAIFKCYRTKPFSCQTSKLVTSGFPAGELAYFNRVLPPAVMSWKDCDNLIASPHIDHYISTIITIDGDASYSQCVGGQSKTPVIRKDYERGAYECHTDWRELDVSSSLEIKAREKNFHLMESITVKVMILAIRYCQQLQSLCLTPRKPQVCTQLKKCFASTQELQQLRSLVWVSERTYKDVFDSIATVACNLESILINCHTKRFDVRQGSLDNVYRLIQSQHQLKAFTVECIKSKLSAILQLLKACMHSLQSITLNFVSLDSDSLDFESMVFPQLKTIKVKTFGDLTVENFGSIVKVDLPSLEHLIFEHATVPDEILKGIIRNYGSTLHTLSLGKTTLHEGMCKLILRVCQNLKHLSVPISSKETAFSIAHLVSALPKLNSIALNNEEKLADDTVDVYFNHLANYKLSHLTQLELHKVVVFKAASLENFLSRSTPPLTKLIISNEFKFNDSYCDTILNYLSGTLKVLRVAYDERLKPSDDYIKKFKNAIEDFGPYKPDEKLHA</sequence>
<evidence type="ECO:0000313" key="1">
    <source>
        <dbReference type="EMBL" id="CAG8580560.1"/>
    </source>
</evidence>
<dbReference type="Proteomes" id="UP000789739">
    <property type="component" value="Unassembled WGS sequence"/>
</dbReference>
<dbReference type="InterPro" id="IPR032675">
    <property type="entry name" value="LRR_dom_sf"/>
</dbReference>
<gene>
    <name evidence="1" type="ORF">PBRASI_LOCUS6596</name>
</gene>
<comment type="caution">
    <text evidence="1">The sequence shown here is derived from an EMBL/GenBank/DDBJ whole genome shotgun (WGS) entry which is preliminary data.</text>
</comment>
<dbReference type="SUPFAM" id="SSF52047">
    <property type="entry name" value="RNI-like"/>
    <property type="match status" value="1"/>
</dbReference>
<dbReference type="Gene3D" id="3.80.10.10">
    <property type="entry name" value="Ribonuclease Inhibitor"/>
    <property type="match status" value="1"/>
</dbReference>
<organism evidence="1 2">
    <name type="scientific">Paraglomus brasilianum</name>
    <dbReference type="NCBI Taxonomy" id="144538"/>
    <lineage>
        <taxon>Eukaryota</taxon>
        <taxon>Fungi</taxon>
        <taxon>Fungi incertae sedis</taxon>
        <taxon>Mucoromycota</taxon>
        <taxon>Glomeromycotina</taxon>
        <taxon>Glomeromycetes</taxon>
        <taxon>Paraglomerales</taxon>
        <taxon>Paraglomeraceae</taxon>
        <taxon>Paraglomus</taxon>
    </lineage>
</organism>
<protein>
    <submittedName>
        <fullName evidence="1">2461_t:CDS:1</fullName>
    </submittedName>
</protein>
<dbReference type="EMBL" id="CAJVPI010000893">
    <property type="protein sequence ID" value="CAG8580560.1"/>
    <property type="molecule type" value="Genomic_DNA"/>
</dbReference>